<evidence type="ECO:0000313" key="2">
    <source>
        <dbReference type="EMBL" id="TIH40695.1"/>
    </source>
</evidence>
<feature type="compositionally biased region" description="Basic residues" evidence="1">
    <location>
        <begin position="88"/>
        <end position="97"/>
    </location>
</feature>
<comment type="caution">
    <text evidence="2">The sequence shown here is derived from an EMBL/GenBank/DDBJ whole genome shotgun (WGS) entry which is preliminary data.</text>
</comment>
<dbReference type="EMBL" id="QYRT01000002">
    <property type="protein sequence ID" value="TIH40695.1"/>
    <property type="molecule type" value="Genomic_DNA"/>
</dbReference>
<gene>
    <name evidence="2" type="ORF">D4765_01555</name>
</gene>
<dbReference type="Proteomes" id="UP000306192">
    <property type="component" value="Unassembled WGS sequence"/>
</dbReference>
<feature type="region of interest" description="Disordered" evidence="1">
    <location>
        <begin position="68"/>
        <end position="97"/>
    </location>
</feature>
<proteinExistence type="predicted"/>
<evidence type="ECO:0008006" key="4">
    <source>
        <dbReference type="Google" id="ProtNLM"/>
    </source>
</evidence>
<protein>
    <recommendedName>
        <fullName evidence="4">PASTA domain-containing protein</fullName>
    </recommendedName>
</protein>
<name>A0A4T2C8B4_9MICO</name>
<dbReference type="RefSeq" id="WP_136640465.1">
    <property type="nucleotide sequence ID" value="NZ_QYRT01000002.1"/>
</dbReference>
<evidence type="ECO:0000256" key="1">
    <source>
        <dbReference type="SAM" id="MobiDB-lite"/>
    </source>
</evidence>
<accession>A0A4T2C8B4</accession>
<sequence>MVVPDVVGLAFEDARLVAFSASVALAQPDADGPPVSALAWKKNLTVVGQEPAAGASVFEWDSVVVWFDDPEPSTSENDDGQPSSSRGPGRRTPARPW</sequence>
<dbReference type="OrthoDB" id="9812570at2"/>
<evidence type="ECO:0000313" key="3">
    <source>
        <dbReference type="Proteomes" id="UP000306192"/>
    </source>
</evidence>
<keyword evidence="3" id="KW-1185">Reference proteome</keyword>
<dbReference type="AlphaFoldDB" id="A0A4T2C8B4"/>
<dbReference type="Gene3D" id="3.30.10.20">
    <property type="match status" value="1"/>
</dbReference>
<organism evidence="2 3">
    <name type="scientific">Subtercola vilae</name>
    <dbReference type="NCBI Taxonomy" id="2056433"/>
    <lineage>
        <taxon>Bacteria</taxon>
        <taxon>Bacillati</taxon>
        <taxon>Actinomycetota</taxon>
        <taxon>Actinomycetes</taxon>
        <taxon>Micrococcales</taxon>
        <taxon>Microbacteriaceae</taxon>
        <taxon>Subtercola</taxon>
    </lineage>
</organism>
<feature type="compositionally biased region" description="Acidic residues" evidence="1">
    <location>
        <begin position="68"/>
        <end position="79"/>
    </location>
</feature>
<reference evidence="2 3" key="1">
    <citation type="journal article" date="2019" name="Microorganisms">
        <title>Systematic Affiliation and Genome Analysis of Subtercola vilae DB165(T) with Particular Emphasis on Cold Adaptation of an Isolate from a High-Altitude Cold Volcano Lake.</title>
        <authorList>
            <person name="Villalobos A.S."/>
            <person name="Wiese J."/>
            <person name="Imhoff J.F."/>
            <person name="Dorador C."/>
            <person name="Keller A."/>
            <person name="Hentschel U."/>
        </authorList>
    </citation>
    <scope>NUCLEOTIDE SEQUENCE [LARGE SCALE GENOMIC DNA]</scope>
    <source>
        <strain evidence="2 3">DB165</strain>
    </source>
</reference>